<evidence type="ECO:0000256" key="7">
    <source>
        <dbReference type="ARBA" id="ARBA00023163"/>
    </source>
</evidence>
<dbReference type="PANTHER" id="PTHR31671:SF0">
    <property type="entry name" value="TUMOR PROTEIN P53-INDUCIBLE NUCLEAR PROTEIN 1"/>
    <property type="match status" value="1"/>
</dbReference>
<keyword evidence="3" id="KW-0963">Cytoplasm</keyword>
<sequence length="226" mass="24664">MLPSPTAPPMVRCPSLTSLNSTTTEPDDATATGPEQDPGSDQDSDQDCEDFLRLDPGCMEESWFVTPPACFTRAQPLPLEPSPLENLLIEHPSMSVYLLPLRANDGRPHPQHGNRPRPPPHLSSKPRPPHLQRAPGNGNKPGSGKKAKRGGMDSKHRPEGIQRRPASSCLSASLTAHVSASGRLDALQPRPPHSLSKNAMRRLNPQRPLKTAALQLHQPSQRQLNF</sequence>
<keyword evidence="7" id="KW-0804">Transcription</keyword>
<evidence type="ECO:0000256" key="8">
    <source>
        <dbReference type="ARBA" id="ARBA00023242"/>
    </source>
</evidence>
<organism evidence="12 13">
    <name type="scientific">Neogobius melanostomus</name>
    <name type="common">round goby</name>
    <dbReference type="NCBI Taxonomy" id="47308"/>
    <lineage>
        <taxon>Eukaryota</taxon>
        <taxon>Metazoa</taxon>
        <taxon>Chordata</taxon>
        <taxon>Craniata</taxon>
        <taxon>Vertebrata</taxon>
        <taxon>Euteleostomi</taxon>
        <taxon>Actinopterygii</taxon>
        <taxon>Neopterygii</taxon>
        <taxon>Teleostei</taxon>
        <taxon>Neoteleostei</taxon>
        <taxon>Acanthomorphata</taxon>
        <taxon>Gobiaria</taxon>
        <taxon>Gobiiformes</taxon>
        <taxon>Gobioidei</taxon>
        <taxon>Gobiidae</taxon>
        <taxon>Benthophilinae</taxon>
        <taxon>Neogobiini</taxon>
        <taxon>Neogobius</taxon>
    </lineage>
</organism>
<dbReference type="PANTHER" id="PTHR31671">
    <property type="entry name" value="DIABETES AND OBESITY REGULATED, ISOFORM G"/>
    <property type="match status" value="1"/>
</dbReference>
<feature type="region of interest" description="Disordered" evidence="11">
    <location>
        <begin position="1"/>
        <end position="53"/>
    </location>
</feature>
<name>A0A8C6T569_9GOBI</name>
<evidence type="ECO:0000256" key="11">
    <source>
        <dbReference type="SAM" id="MobiDB-lite"/>
    </source>
</evidence>
<keyword evidence="8" id="KW-0539">Nucleus</keyword>
<dbReference type="GO" id="GO:0005829">
    <property type="term" value="C:cytosol"/>
    <property type="evidence" value="ECO:0007669"/>
    <property type="project" value="UniProtKB-SubCell"/>
</dbReference>
<evidence type="ECO:0000256" key="9">
    <source>
        <dbReference type="ARBA" id="ARBA00023329"/>
    </source>
</evidence>
<dbReference type="InterPro" id="IPR029431">
    <property type="entry name" value="TP53INP"/>
</dbReference>
<proteinExistence type="predicted"/>
<feature type="compositionally biased region" description="Basic and acidic residues" evidence="11">
    <location>
        <begin position="150"/>
        <end position="162"/>
    </location>
</feature>
<evidence type="ECO:0000313" key="12">
    <source>
        <dbReference type="Ensembl" id="ENSNMLP00000015481.1"/>
    </source>
</evidence>
<evidence type="ECO:0000256" key="4">
    <source>
        <dbReference type="ARBA" id="ARBA00023006"/>
    </source>
</evidence>
<evidence type="ECO:0000256" key="1">
    <source>
        <dbReference type="ARBA" id="ARBA00004419"/>
    </source>
</evidence>
<dbReference type="GO" id="GO:0016604">
    <property type="term" value="C:nuclear body"/>
    <property type="evidence" value="ECO:0007669"/>
    <property type="project" value="UniProtKB-SubCell"/>
</dbReference>
<dbReference type="GO" id="GO:0000045">
    <property type="term" value="P:autophagosome assembly"/>
    <property type="evidence" value="ECO:0007669"/>
    <property type="project" value="TreeGrafter"/>
</dbReference>
<evidence type="ECO:0000313" key="13">
    <source>
        <dbReference type="Proteomes" id="UP000694523"/>
    </source>
</evidence>
<accession>A0A8C6T569</accession>
<feature type="compositionally biased region" description="Polar residues" evidence="11">
    <location>
        <begin position="168"/>
        <end position="178"/>
    </location>
</feature>
<feature type="compositionally biased region" description="Acidic residues" evidence="11">
    <location>
        <begin position="38"/>
        <end position="49"/>
    </location>
</feature>
<reference evidence="12" key="2">
    <citation type="submission" date="2025-09" db="UniProtKB">
        <authorList>
            <consortium name="Ensembl"/>
        </authorList>
    </citation>
    <scope>IDENTIFICATION</scope>
</reference>
<dbReference type="AlphaFoldDB" id="A0A8C6T569"/>
<keyword evidence="9" id="KW-0968">Cytoplasmic vesicle</keyword>
<keyword evidence="13" id="KW-1185">Reference proteome</keyword>
<dbReference type="GO" id="GO:0031410">
    <property type="term" value="C:cytoplasmic vesicle"/>
    <property type="evidence" value="ECO:0007669"/>
    <property type="project" value="UniProtKB-KW"/>
</dbReference>
<keyword evidence="4" id="KW-0072">Autophagy</keyword>
<keyword evidence="6" id="KW-0010">Activator</keyword>
<protein>
    <recommendedName>
        <fullName evidence="14">Tumor protein p53-inducible nuclear protein 1</fullName>
    </recommendedName>
</protein>
<evidence type="ECO:0008006" key="14">
    <source>
        <dbReference type="Google" id="ProtNLM"/>
    </source>
</evidence>
<evidence type="ECO:0000256" key="6">
    <source>
        <dbReference type="ARBA" id="ARBA00023159"/>
    </source>
</evidence>
<dbReference type="GO" id="GO:0005776">
    <property type="term" value="C:autophagosome"/>
    <property type="evidence" value="ECO:0007669"/>
    <property type="project" value="UniProtKB-SubCell"/>
</dbReference>
<feature type="compositionally biased region" description="Polar residues" evidence="11">
    <location>
        <begin position="15"/>
        <end position="24"/>
    </location>
</feature>
<dbReference type="Pfam" id="PF14839">
    <property type="entry name" value="DOR"/>
    <property type="match status" value="1"/>
</dbReference>
<comment type="subcellular location">
    <subcellularLocation>
        <location evidence="2">Cytoplasm</location>
        <location evidence="2">Cytosol</location>
    </subcellularLocation>
    <subcellularLocation>
        <location evidence="1">Cytoplasmic vesicle</location>
        <location evidence="1">Autophagosome</location>
    </subcellularLocation>
    <subcellularLocation>
        <location evidence="10">Nucleus</location>
        <location evidence="10">Nuclear body</location>
    </subcellularLocation>
</comment>
<dbReference type="Proteomes" id="UP000694523">
    <property type="component" value="Unplaced"/>
</dbReference>
<reference evidence="12" key="1">
    <citation type="submission" date="2025-08" db="UniProtKB">
        <authorList>
            <consortium name="Ensembl"/>
        </authorList>
    </citation>
    <scope>IDENTIFICATION</scope>
</reference>
<dbReference type="GO" id="GO:0045893">
    <property type="term" value="P:positive regulation of DNA-templated transcription"/>
    <property type="evidence" value="ECO:0007669"/>
    <property type="project" value="TreeGrafter"/>
</dbReference>
<keyword evidence="5" id="KW-0805">Transcription regulation</keyword>
<evidence type="ECO:0000256" key="10">
    <source>
        <dbReference type="ARBA" id="ARBA00034306"/>
    </source>
</evidence>
<evidence type="ECO:0000256" key="2">
    <source>
        <dbReference type="ARBA" id="ARBA00004514"/>
    </source>
</evidence>
<feature type="region of interest" description="Disordered" evidence="11">
    <location>
        <begin position="102"/>
        <end position="208"/>
    </location>
</feature>
<evidence type="ECO:0000256" key="3">
    <source>
        <dbReference type="ARBA" id="ARBA00022490"/>
    </source>
</evidence>
<evidence type="ECO:0000256" key="5">
    <source>
        <dbReference type="ARBA" id="ARBA00023015"/>
    </source>
</evidence>
<dbReference type="Ensembl" id="ENSNMLT00000017398.1">
    <property type="protein sequence ID" value="ENSNMLP00000015481.1"/>
    <property type="gene ID" value="ENSNMLG00000010265.1"/>
</dbReference>